<dbReference type="AlphaFoldDB" id="A0A2S6A1U3"/>
<dbReference type="GO" id="GO:0000976">
    <property type="term" value="F:transcription cis-regulatory region binding"/>
    <property type="evidence" value="ECO:0007669"/>
    <property type="project" value="TreeGrafter"/>
</dbReference>
<name>A0A2S6A1U3_9NOCA</name>
<dbReference type="Proteomes" id="UP000238356">
    <property type="component" value="Unassembled WGS sequence"/>
</dbReference>
<protein>
    <recommendedName>
        <fullName evidence="3">HTH tetR-type domain-containing protein</fullName>
    </recommendedName>
</protein>
<organism evidence="4 5">
    <name type="scientific">Nocardia nova</name>
    <dbReference type="NCBI Taxonomy" id="37330"/>
    <lineage>
        <taxon>Bacteria</taxon>
        <taxon>Bacillati</taxon>
        <taxon>Actinomycetota</taxon>
        <taxon>Actinomycetes</taxon>
        <taxon>Mycobacteriales</taxon>
        <taxon>Nocardiaceae</taxon>
        <taxon>Nocardia</taxon>
    </lineage>
</organism>
<evidence type="ECO:0000313" key="5">
    <source>
        <dbReference type="Proteomes" id="UP000238356"/>
    </source>
</evidence>
<dbReference type="InterPro" id="IPR001647">
    <property type="entry name" value="HTH_TetR"/>
</dbReference>
<dbReference type="GO" id="GO:0003700">
    <property type="term" value="F:DNA-binding transcription factor activity"/>
    <property type="evidence" value="ECO:0007669"/>
    <property type="project" value="TreeGrafter"/>
</dbReference>
<comment type="caution">
    <text evidence="4">The sequence shown here is derived from an EMBL/GenBank/DDBJ whole genome shotgun (WGS) entry which is preliminary data.</text>
</comment>
<evidence type="ECO:0000256" key="2">
    <source>
        <dbReference type="PROSITE-ProRule" id="PRU00335"/>
    </source>
</evidence>
<dbReference type="InterPro" id="IPR009057">
    <property type="entry name" value="Homeodomain-like_sf"/>
</dbReference>
<keyword evidence="1 2" id="KW-0238">DNA-binding</keyword>
<dbReference type="PROSITE" id="PS50977">
    <property type="entry name" value="HTH_TETR_2"/>
    <property type="match status" value="1"/>
</dbReference>
<keyword evidence="5" id="KW-1185">Reference proteome</keyword>
<dbReference type="Gene3D" id="1.10.357.10">
    <property type="entry name" value="Tetracycline Repressor, domain 2"/>
    <property type="match status" value="1"/>
</dbReference>
<sequence>MNQGAYVRRRTNEVNQLPHVSTEDRSIQFIDAAVRVIAERGVASATTRRIAEAADAPLASLHYCFRDKDGLFLAVFEHLAAEVAKQFTSIEPAELEVTAAEVVRRSVRWLMDHPDYALAEVDLYMWMTRHRPALAKESYDVFLRAVTDVLQRAAGPSARAEAIANLASVLIGATDGLVLQWASDRDRARADAYADVICAGIPAMCSGIRG</sequence>
<dbReference type="PANTHER" id="PTHR30055:SF226">
    <property type="entry name" value="HTH-TYPE TRANSCRIPTIONAL REGULATOR PKSA"/>
    <property type="match status" value="1"/>
</dbReference>
<gene>
    <name evidence="4" type="ORF">C5F51_23610</name>
</gene>
<dbReference type="PANTHER" id="PTHR30055">
    <property type="entry name" value="HTH-TYPE TRANSCRIPTIONAL REGULATOR RUTR"/>
    <property type="match status" value="1"/>
</dbReference>
<feature type="domain" description="HTH tetR-type" evidence="3">
    <location>
        <begin position="23"/>
        <end position="83"/>
    </location>
</feature>
<evidence type="ECO:0000259" key="3">
    <source>
        <dbReference type="PROSITE" id="PS50977"/>
    </source>
</evidence>
<accession>A0A2S6A1U3</accession>
<evidence type="ECO:0000256" key="1">
    <source>
        <dbReference type="ARBA" id="ARBA00023125"/>
    </source>
</evidence>
<proteinExistence type="predicted"/>
<evidence type="ECO:0000313" key="4">
    <source>
        <dbReference type="EMBL" id="PPJ25381.1"/>
    </source>
</evidence>
<dbReference type="InterPro" id="IPR050109">
    <property type="entry name" value="HTH-type_TetR-like_transc_reg"/>
</dbReference>
<dbReference type="EMBL" id="PSZD01000016">
    <property type="protein sequence ID" value="PPJ25381.1"/>
    <property type="molecule type" value="Genomic_DNA"/>
</dbReference>
<dbReference type="SUPFAM" id="SSF48498">
    <property type="entry name" value="Tetracyclin repressor-like, C-terminal domain"/>
    <property type="match status" value="1"/>
</dbReference>
<reference evidence="4 5" key="1">
    <citation type="submission" date="2018-02" db="EMBL/GenBank/DDBJ databases">
        <title>8 Nocardia nova and 1 Nocardia cyriacigeorgica strain used for evolution to TMP-SMX.</title>
        <authorList>
            <person name="Mehta H."/>
            <person name="Weng J."/>
            <person name="Shamoo Y."/>
        </authorList>
    </citation>
    <scope>NUCLEOTIDE SEQUENCE [LARGE SCALE GENOMIC DNA]</scope>
    <source>
        <strain evidence="4 5">BAA2227</strain>
    </source>
</reference>
<dbReference type="SUPFAM" id="SSF46689">
    <property type="entry name" value="Homeodomain-like"/>
    <property type="match status" value="1"/>
</dbReference>
<dbReference type="InterPro" id="IPR036271">
    <property type="entry name" value="Tet_transcr_reg_TetR-rel_C_sf"/>
</dbReference>
<dbReference type="Pfam" id="PF00440">
    <property type="entry name" value="TetR_N"/>
    <property type="match status" value="1"/>
</dbReference>
<feature type="DNA-binding region" description="H-T-H motif" evidence="2">
    <location>
        <begin position="46"/>
        <end position="65"/>
    </location>
</feature>